<evidence type="ECO:0000313" key="2">
    <source>
        <dbReference type="Proteomes" id="UP000266723"/>
    </source>
</evidence>
<dbReference type="EMBL" id="QGKV02000649">
    <property type="protein sequence ID" value="KAF3581268.1"/>
    <property type="molecule type" value="Genomic_DNA"/>
</dbReference>
<sequence length="65" mass="7494">MKDRSFLFLGRRWLILEEAQKIGVGEGYEYGEEDEKNGVFFSPERVLRLEEREALTLEAERSGGG</sequence>
<dbReference type="Proteomes" id="UP000266723">
    <property type="component" value="Unassembled WGS sequence"/>
</dbReference>
<gene>
    <name evidence="1" type="ORF">DY000_02028654</name>
</gene>
<protein>
    <submittedName>
        <fullName evidence="1">Uncharacterized protein</fullName>
    </submittedName>
</protein>
<accession>A0ABQ7DT98</accession>
<name>A0ABQ7DT98_BRACR</name>
<keyword evidence="2" id="KW-1185">Reference proteome</keyword>
<evidence type="ECO:0000313" key="1">
    <source>
        <dbReference type="EMBL" id="KAF3581268.1"/>
    </source>
</evidence>
<proteinExistence type="predicted"/>
<reference evidence="1 2" key="1">
    <citation type="journal article" date="2020" name="BMC Genomics">
        <title>Intraspecific diversification of the crop wild relative Brassica cretica Lam. using demographic model selection.</title>
        <authorList>
            <person name="Kioukis A."/>
            <person name="Michalopoulou V.A."/>
            <person name="Briers L."/>
            <person name="Pirintsos S."/>
            <person name="Studholme D.J."/>
            <person name="Pavlidis P."/>
            <person name="Sarris P.F."/>
        </authorList>
    </citation>
    <scope>NUCLEOTIDE SEQUENCE [LARGE SCALE GENOMIC DNA]</scope>
    <source>
        <strain evidence="2">cv. PFS-1207/04</strain>
    </source>
</reference>
<comment type="caution">
    <text evidence="1">The sequence shown here is derived from an EMBL/GenBank/DDBJ whole genome shotgun (WGS) entry which is preliminary data.</text>
</comment>
<organism evidence="1 2">
    <name type="scientific">Brassica cretica</name>
    <name type="common">Mustard</name>
    <dbReference type="NCBI Taxonomy" id="69181"/>
    <lineage>
        <taxon>Eukaryota</taxon>
        <taxon>Viridiplantae</taxon>
        <taxon>Streptophyta</taxon>
        <taxon>Embryophyta</taxon>
        <taxon>Tracheophyta</taxon>
        <taxon>Spermatophyta</taxon>
        <taxon>Magnoliopsida</taxon>
        <taxon>eudicotyledons</taxon>
        <taxon>Gunneridae</taxon>
        <taxon>Pentapetalae</taxon>
        <taxon>rosids</taxon>
        <taxon>malvids</taxon>
        <taxon>Brassicales</taxon>
        <taxon>Brassicaceae</taxon>
        <taxon>Brassiceae</taxon>
        <taxon>Brassica</taxon>
    </lineage>
</organism>